<dbReference type="Proteomes" id="UP000093779">
    <property type="component" value="Unassembled WGS sequence"/>
</dbReference>
<sequence>MRDGYPPPPFGPVIPGVFIYAAWRVDPARVGPFLRVSTARAKALDGLREVAGSLAARSEVAGVNLFETTAIVPIPGAPQHDIVMLIHVRDVPSATALRGDATITATNPAMTFTARNGARFGITDNGLPGSNVLLNHFTGTIEESSAVNAWRTLSAWFVAKTGIDNSTLLAPDLSAPYVLVNYARIPGTVAAFMARQLLRPSFYRYVRPLLARHHLTSLPIFVRTIDLSGRPR</sequence>
<dbReference type="RefSeq" id="WP_064894313.1">
    <property type="nucleotide sequence ID" value="NZ_JBEUKP010000009.1"/>
</dbReference>
<dbReference type="EMBL" id="LZHX01000010">
    <property type="protein sequence ID" value="OBF28121.1"/>
    <property type="molecule type" value="Genomic_DNA"/>
</dbReference>
<comment type="caution">
    <text evidence="1">The sequence shown here is derived from an EMBL/GenBank/DDBJ whole genome shotgun (WGS) entry which is preliminary data.</text>
</comment>
<protein>
    <submittedName>
        <fullName evidence="1">Uncharacterized protein</fullName>
    </submittedName>
</protein>
<name>A0A1A2UUD6_9MYCO</name>
<evidence type="ECO:0000313" key="1">
    <source>
        <dbReference type="EMBL" id="OBF28121.1"/>
    </source>
</evidence>
<dbReference type="AlphaFoldDB" id="A0A1A2UUD6"/>
<evidence type="ECO:0000313" key="2">
    <source>
        <dbReference type="Proteomes" id="UP000093779"/>
    </source>
</evidence>
<accession>A0A1A2UUD6</accession>
<gene>
    <name evidence="1" type="ORF">A5726_03360</name>
</gene>
<organism evidence="1 2">
    <name type="scientific">Mycolicibacterium conceptionense</name>
    <dbReference type="NCBI Taxonomy" id="451644"/>
    <lineage>
        <taxon>Bacteria</taxon>
        <taxon>Bacillati</taxon>
        <taxon>Actinomycetota</taxon>
        <taxon>Actinomycetes</taxon>
        <taxon>Mycobacteriales</taxon>
        <taxon>Mycobacteriaceae</taxon>
        <taxon>Mycolicibacterium</taxon>
    </lineage>
</organism>
<proteinExistence type="predicted"/>
<reference evidence="1 2" key="1">
    <citation type="submission" date="2016-06" db="EMBL/GenBank/DDBJ databases">
        <authorList>
            <person name="Kjaerup R.B."/>
            <person name="Dalgaard T.S."/>
            <person name="Juul-Madsen H.R."/>
        </authorList>
    </citation>
    <scope>NUCLEOTIDE SEQUENCE [LARGE SCALE GENOMIC DNA]</scope>
    <source>
        <strain evidence="1 2">ACS1953</strain>
    </source>
</reference>